<comment type="caution">
    <text evidence="2">The sequence shown here is derived from an EMBL/GenBank/DDBJ whole genome shotgun (WGS) entry which is preliminary data.</text>
</comment>
<evidence type="ECO:0000313" key="2">
    <source>
        <dbReference type="EMBL" id="KAK1940245.1"/>
    </source>
</evidence>
<proteinExistence type="predicted"/>
<evidence type="ECO:0000256" key="1">
    <source>
        <dbReference type="SAM" id="Phobius"/>
    </source>
</evidence>
<dbReference type="Proteomes" id="UP001195914">
    <property type="component" value="Unassembled WGS sequence"/>
</dbReference>
<keyword evidence="3" id="KW-1185">Reference proteome</keyword>
<keyword evidence="1" id="KW-0472">Membrane</keyword>
<reference evidence="2" key="1">
    <citation type="journal article" date="2014" name="Nucleic Acids Res.">
        <title>The evolutionary dynamics of variant antigen genes in Babesia reveal a history of genomic innovation underlying host-parasite interaction.</title>
        <authorList>
            <person name="Jackson A.P."/>
            <person name="Otto T.D."/>
            <person name="Darby A."/>
            <person name="Ramaprasad A."/>
            <person name="Xia D."/>
            <person name="Echaide I.E."/>
            <person name="Farber M."/>
            <person name="Gahlot S."/>
            <person name="Gamble J."/>
            <person name="Gupta D."/>
            <person name="Gupta Y."/>
            <person name="Jackson L."/>
            <person name="Malandrin L."/>
            <person name="Malas T.B."/>
            <person name="Moussa E."/>
            <person name="Nair M."/>
            <person name="Reid A.J."/>
            <person name="Sanders M."/>
            <person name="Sharma J."/>
            <person name="Tracey A."/>
            <person name="Quail M.A."/>
            <person name="Weir W."/>
            <person name="Wastling J.M."/>
            <person name="Hall N."/>
            <person name="Willadsen P."/>
            <person name="Lingelbach K."/>
            <person name="Shiels B."/>
            <person name="Tait A."/>
            <person name="Berriman M."/>
            <person name="Allred D.R."/>
            <person name="Pain A."/>
        </authorList>
    </citation>
    <scope>NUCLEOTIDE SEQUENCE</scope>
    <source>
        <strain evidence="2">1802A</strain>
    </source>
</reference>
<name>A0AAD9GKM4_BABDI</name>
<reference evidence="2" key="2">
    <citation type="submission" date="2021-05" db="EMBL/GenBank/DDBJ databases">
        <authorList>
            <person name="Pain A."/>
        </authorList>
    </citation>
    <scope>NUCLEOTIDE SEQUENCE</scope>
    <source>
        <strain evidence="2">1802A</strain>
    </source>
</reference>
<accession>A0AAD9GKM4</accession>
<dbReference type="AlphaFoldDB" id="A0AAD9GKM4"/>
<gene>
    <name evidence="2" type="ORF">X943_000611</name>
</gene>
<keyword evidence="1" id="KW-1133">Transmembrane helix</keyword>
<keyword evidence="1" id="KW-0812">Transmembrane</keyword>
<evidence type="ECO:0000313" key="3">
    <source>
        <dbReference type="Proteomes" id="UP001195914"/>
    </source>
</evidence>
<protein>
    <submittedName>
        <fullName evidence="2">Uncharacterized protein</fullName>
    </submittedName>
</protein>
<sequence>MHIRCFGSISQLYLRRKRDTISPIRRPFLGSYRQFSFSPSVFSFGHLGRTVTLEFHGIRSLTPKRRHGNQYAASNRLVEATLSVLSSCDALAVGVGMHEMVIINQYLEFQKFKGTTADNTKAFKNVRRLIRRYRHYIDLTGYAASIGKHIMGIGRSKYSEAASFGESASRNKIEVLRLLSLYLRKGNVLKDAEMLQEFKMLSPSLYQAVVTEGAFYSLCRLHEHIYNMGDNSFSKRHNIKVLVVVDDWILDELVHLARTKLPILIADKSPPMLEVLEAIDNRSRQKWSNFLLQFVVMPMFVICSILGYNLYTHQMIRGFRAPLSVGDGFGVDEQRSLTKVNHRQHALDDTSRD</sequence>
<dbReference type="EMBL" id="JAHBMH010000003">
    <property type="protein sequence ID" value="KAK1940245.1"/>
    <property type="molecule type" value="Genomic_DNA"/>
</dbReference>
<feature type="transmembrane region" description="Helical" evidence="1">
    <location>
        <begin position="290"/>
        <end position="311"/>
    </location>
</feature>
<organism evidence="2 3">
    <name type="scientific">Babesia divergens</name>
    <dbReference type="NCBI Taxonomy" id="32595"/>
    <lineage>
        <taxon>Eukaryota</taxon>
        <taxon>Sar</taxon>
        <taxon>Alveolata</taxon>
        <taxon>Apicomplexa</taxon>
        <taxon>Aconoidasida</taxon>
        <taxon>Piroplasmida</taxon>
        <taxon>Babesiidae</taxon>
        <taxon>Babesia</taxon>
    </lineage>
</organism>